<dbReference type="Proteomes" id="UP000253517">
    <property type="component" value="Unassembled WGS sequence"/>
</dbReference>
<evidence type="ECO:0008006" key="4">
    <source>
        <dbReference type="Google" id="ProtNLM"/>
    </source>
</evidence>
<evidence type="ECO:0000313" key="3">
    <source>
        <dbReference type="Proteomes" id="UP000253517"/>
    </source>
</evidence>
<dbReference type="Gene3D" id="2.60.120.1140">
    <property type="entry name" value="Protein of unknown function DUF192"/>
    <property type="match status" value="1"/>
</dbReference>
<dbReference type="InterPro" id="IPR038695">
    <property type="entry name" value="Saro_0823-like_sf"/>
</dbReference>
<evidence type="ECO:0000256" key="1">
    <source>
        <dbReference type="SAM" id="SignalP"/>
    </source>
</evidence>
<organism evidence="2 3">
    <name type="scientific">Schleiferia thermophila</name>
    <dbReference type="NCBI Taxonomy" id="884107"/>
    <lineage>
        <taxon>Bacteria</taxon>
        <taxon>Pseudomonadati</taxon>
        <taxon>Bacteroidota</taxon>
        <taxon>Flavobacteriia</taxon>
        <taxon>Flavobacteriales</taxon>
        <taxon>Schleiferiaceae</taxon>
        <taxon>Schleiferia</taxon>
    </lineage>
</organism>
<dbReference type="InterPro" id="IPR003795">
    <property type="entry name" value="DUF192"/>
</dbReference>
<dbReference type="RefSeq" id="WP_114366550.1">
    <property type="nucleotide sequence ID" value="NZ_BHZF01000003.1"/>
</dbReference>
<dbReference type="PROSITE" id="PS51257">
    <property type="entry name" value="PROKAR_LIPOPROTEIN"/>
    <property type="match status" value="1"/>
</dbReference>
<dbReference type="AlphaFoldDB" id="A0A368ZYM9"/>
<accession>A0A368ZYM9</accession>
<dbReference type="Pfam" id="PF02643">
    <property type="entry name" value="DUF192"/>
    <property type="match status" value="1"/>
</dbReference>
<name>A0A368ZYM9_9FLAO</name>
<protein>
    <recommendedName>
        <fullName evidence="4">DUF192 domain-containing protein</fullName>
    </recommendedName>
</protein>
<comment type="caution">
    <text evidence="2">The sequence shown here is derived from an EMBL/GenBank/DDBJ whole genome shotgun (WGS) entry which is preliminary data.</text>
</comment>
<dbReference type="EMBL" id="QPJS01000007">
    <property type="protein sequence ID" value="RCX01216.1"/>
    <property type="molecule type" value="Genomic_DNA"/>
</dbReference>
<gene>
    <name evidence="2" type="ORF">DES35_10729</name>
</gene>
<proteinExistence type="predicted"/>
<feature type="signal peptide" evidence="1">
    <location>
        <begin position="1"/>
        <end position="17"/>
    </location>
</feature>
<reference evidence="2 3" key="1">
    <citation type="submission" date="2018-07" db="EMBL/GenBank/DDBJ databases">
        <title>Genomic Encyclopedia of Type Strains, Phase IV (KMG-IV): sequencing the most valuable type-strain genomes for metagenomic binning, comparative biology and taxonomic classification.</title>
        <authorList>
            <person name="Goeker M."/>
        </authorList>
    </citation>
    <scope>NUCLEOTIDE SEQUENCE [LARGE SCALE GENOMIC DNA]</scope>
    <source>
        <strain evidence="2 3">DSM 21410</strain>
    </source>
</reference>
<feature type="chain" id="PRO_5016859413" description="DUF192 domain-containing protein" evidence="1">
    <location>
        <begin position="18"/>
        <end position="166"/>
    </location>
</feature>
<sequence length="166" mass="19097">MRNVILAAVGLMVVATACTTSDEQSNEVNTQRVYEPKFRHDGYLWILDGSAKDTIALLEIEVAVSDEEIQYGMMYRRSMAENRGMLFVMKNERPQSFWMKNTYIPLDIVYINSQKRIVSIQKEAEPLSERSLPSYEPALYVLEVNAGYCDRHGVKVGDLVLFEYNR</sequence>
<dbReference type="PANTHER" id="PTHR37953:SF1">
    <property type="entry name" value="UPF0127 PROTEIN MJ1496"/>
    <property type="match status" value="1"/>
</dbReference>
<evidence type="ECO:0000313" key="2">
    <source>
        <dbReference type="EMBL" id="RCX01216.1"/>
    </source>
</evidence>
<dbReference type="PANTHER" id="PTHR37953">
    <property type="entry name" value="UPF0127 PROTEIN MJ1496"/>
    <property type="match status" value="1"/>
</dbReference>
<keyword evidence="1" id="KW-0732">Signal</keyword>
<keyword evidence="3" id="KW-1185">Reference proteome</keyword>